<organism evidence="4 5">
    <name type="scientific">Tepidibacillus fermentans</name>
    <dbReference type="NCBI Taxonomy" id="1281767"/>
    <lineage>
        <taxon>Bacteria</taxon>
        <taxon>Bacillati</taxon>
        <taxon>Bacillota</taxon>
        <taxon>Bacilli</taxon>
        <taxon>Bacillales</taxon>
        <taxon>Bacillaceae</taxon>
        <taxon>Tepidibacillus</taxon>
    </lineage>
</organism>
<comment type="caution">
    <text evidence="4">The sequence shown here is derived from an EMBL/GenBank/DDBJ whole genome shotgun (WGS) entry which is preliminary data.</text>
</comment>
<dbReference type="RefSeq" id="WP_132766772.1">
    <property type="nucleotide sequence ID" value="NZ_SMAB01000001.1"/>
</dbReference>
<name>A0A4R3KL51_9BACI</name>
<dbReference type="OrthoDB" id="9812993at2"/>
<accession>A0A4R3KL51</accession>
<dbReference type="Pfam" id="PF00440">
    <property type="entry name" value="TetR_N"/>
    <property type="match status" value="1"/>
</dbReference>
<evidence type="ECO:0000256" key="1">
    <source>
        <dbReference type="ARBA" id="ARBA00023125"/>
    </source>
</evidence>
<gene>
    <name evidence="4" type="ORF">EDD72_101213</name>
</gene>
<dbReference type="PANTHER" id="PTHR30055:SF222">
    <property type="entry name" value="REGULATORY PROTEIN"/>
    <property type="match status" value="1"/>
</dbReference>
<feature type="DNA-binding region" description="H-T-H motif" evidence="2">
    <location>
        <begin position="35"/>
        <end position="54"/>
    </location>
</feature>
<dbReference type="PANTHER" id="PTHR30055">
    <property type="entry name" value="HTH-TYPE TRANSCRIPTIONAL REGULATOR RUTR"/>
    <property type="match status" value="1"/>
</dbReference>
<dbReference type="GO" id="GO:0003677">
    <property type="term" value="F:DNA binding"/>
    <property type="evidence" value="ECO:0007669"/>
    <property type="project" value="UniProtKB-UniRule"/>
</dbReference>
<evidence type="ECO:0000313" key="5">
    <source>
        <dbReference type="Proteomes" id="UP000295788"/>
    </source>
</evidence>
<dbReference type="EMBL" id="SMAB01000001">
    <property type="protein sequence ID" value="TCS84544.1"/>
    <property type="molecule type" value="Genomic_DNA"/>
</dbReference>
<dbReference type="PROSITE" id="PS50977">
    <property type="entry name" value="HTH_TETR_2"/>
    <property type="match status" value="1"/>
</dbReference>
<dbReference type="AlphaFoldDB" id="A0A4R3KL51"/>
<reference evidence="4 5" key="1">
    <citation type="submission" date="2019-03" db="EMBL/GenBank/DDBJ databases">
        <title>Genomic Encyclopedia of Type Strains, Phase IV (KMG-IV): sequencing the most valuable type-strain genomes for metagenomic binning, comparative biology and taxonomic classification.</title>
        <authorList>
            <person name="Goeker M."/>
        </authorList>
    </citation>
    <scope>NUCLEOTIDE SEQUENCE [LARGE SCALE GENOMIC DNA]</scope>
    <source>
        <strain evidence="4 5">DSM 23802</strain>
    </source>
</reference>
<dbReference type="InterPro" id="IPR050109">
    <property type="entry name" value="HTH-type_TetR-like_transc_reg"/>
</dbReference>
<keyword evidence="1 2" id="KW-0238">DNA-binding</keyword>
<dbReference type="PRINTS" id="PR00455">
    <property type="entry name" value="HTHTETR"/>
</dbReference>
<protein>
    <submittedName>
        <fullName evidence="4">TetR family transcriptional regulator</fullName>
    </submittedName>
</protein>
<feature type="domain" description="HTH tetR-type" evidence="3">
    <location>
        <begin position="12"/>
        <end position="72"/>
    </location>
</feature>
<dbReference type="InterPro" id="IPR001647">
    <property type="entry name" value="HTH_TetR"/>
</dbReference>
<dbReference type="Gene3D" id="1.10.357.10">
    <property type="entry name" value="Tetracycline Repressor, domain 2"/>
    <property type="match status" value="1"/>
</dbReference>
<dbReference type="GO" id="GO:0006355">
    <property type="term" value="P:regulation of DNA-templated transcription"/>
    <property type="evidence" value="ECO:0007669"/>
    <property type="project" value="UniProtKB-ARBA"/>
</dbReference>
<dbReference type="SUPFAM" id="SSF46689">
    <property type="entry name" value="Homeodomain-like"/>
    <property type="match status" value="1"/>
</dbReference>
<evidence type="ECO:0000313" key="4">
    <source>
        <dbReference type="EMBL" id="TCS84544.1"/>
    </source>
</evidence>
<keyword evidence="5" id="KW-1185">Reference proteome</keyword>
<evidence type="ECO:0000256" key="2">
    <source>
        <dbReference type="PROSITE-ProRule" id="PRU00335"/>
    </source>
</evidence>
<dbReference type="Proteomes" id="UP000295788">
    <property type="component" value="Unassembled WGS sequence"/>
</dbReference>
<evidence type="ECO:0000259" key="3">
    <source>
        <dbReference type="PROSITE" id="PS50977"/>
    </source>
</evidence>
<proteinExistence type="predicted"/>
<sequence>MNQPIRKRMKKEEREQQILEAARKVFNEKGYNGATTIEIAQEAGITEVTLFRYFSSKQDMFMKAIEPILTETLQQVIRTSNGLSSKERIKQILQDRITLISKHYQLIKMVLMEDQFVDELPSVHIVSKMADLLKQAITEMEIPKEKEEVILRMVMGTTLTFLFMPENNEQKVSQIVAQMVESICIENGDE</sequence>
<dbReference type="InterPro" id="IPR009057">
    <property type="entry name" value="Homeodomain-like_sf"/>
</dbReference>